<dbReference type="PROSITE" id="PS00636">
    <property type="entry name" value="DNAJ_1"/>
    <property type="match status" value="1"/>
</dbReference>
<dbReference type="SUPFAM" id="SSF46565">
    <property type="entry name" value="Chaperone J-domain"/>
    <property type="match status" value="1"/>
</dbReference>
<accession>A0ABQ7F8Q5</accession>
<dbReference type="SMART" id="SM00271">
    <property type="entry name" value="DnaJ"/>
    <property type="match status" value="1"/>
</dbReference>
<protein>
    <recommendedName>
        <fullName evidence="2">J domain-containing protein</fullName>
    </recommendedName>
</protein>
<feature type="domain" description="J" evidence="2">
    <location>
        <begin position="15"/>
        <end position="81"/>
    </location>
</feature>
<sequence length="186" mass="21186">MFLVNQGDDTCSIFFLWAASSVSRNANDDDLKKSYRRLAMKWHPVKNPLTKKAAEAKFKQISQAYDVLSDPQRRHAYDQHGGWKKGRKITFPEKGGNQEPGVTPADLTFVVDEKPHPVYTRDGIDLIVKKKEIVIPNERMPTKEDPLKIGDLRVNLDVLFPSRLTSEQKNGLKRVLGGTLMERKNI</sequence>
<dbReference type="InterPro" id="IPR008971">
    <property type="entry name" value="HSP40/DnaJ_pept-bd"/>
</dbReference>
<evidence type="ECO:0000313" key="3">
    <source>
        <dbReference type="EMBL" id="KAF3612142.1"/>
    </source>
</evidence>
<evidence type="ECO:0000256" key="1">
    <source>
        <dbReference type="ARBA" id="ARBA00023186"/>
    </source>
</evidence>
<comment type="caution">
    <text evidence="3">The sequence shown here is derived from an EMBL/GenBank/DDBJ whole genome shotgun (WGS) entry which is preliminary data.</text>
</comment>
<evidence type="ECO:0000259" key="2">
    <source>
        <dbReference type="PROSITE" id="PS50076"/>
    </source>
</evidence>
<dbReference type="Pfam" id="PF00226">
    <property type="entry name" value="DnaJ"/>
    <property type="match status" value="1"/>
</dbReference>
<reference evidence="3 4" key="1">
    <citation type="journal article" date="2020" name="BMC Genomics">
        <title>Intraspecific diversification of the crop wild relative Brassica cretica Lam. using demographic model selection.</title>
        <authorList>
            <person name="Kioukis A."/>
            <person name="Michalopoulou V.A."/>
            <person name="Briers L."/>
            <person name="Pirintsos S."/>
            <person name="Studholme D.J."/>
            <person name="Pavlidis P."/>
            <person name="Sarris P.F."/>
        </authorList>
    </citation>
    <scope>NUCLEOTIDE SEQUENCE [LARGE SCALE GENOMIC DNA]</scope>
    <source>
        <strain evidence="4">cv. PFS-1207/04</strain>
    </source>
</reference>
<dbReference type="Gene3D" id="2.60.260.20">
    <property type="entry name" value="Urease metallochaperone UreE, N-terminal domain"/>
    <property type="match status" value="1"/>
</dbReference>
<gene>
    <name evidence="3" type="ORF">DY000_02044899</name>
</gene>
<organism evidence="3 4">
    <name type="scientific">Brassica cretica</name>
    <name type="common">Mustard</name>
    <dbReference type="NCBI Taxonomy" id="69181"/>
    <lineage>
        <taxon>Eukaryota</taxon>
        <taxon>Viridiplantae</taxon>
        <taxon>Streptophyta</taxon>
        <taxon>Embryophyta</taxon>
        <taxon>Tracheophyta</taxon>
        <taxon>Spermatophyta</taxon>
        <taxon>Magnoliopsida</taxon>
        <taxon>eudicotyledons</taxon>
        <taxon>Gunneridae</taxon>
        <taxon>Pentapetalae</taxon>
        <taxon>rosids</taxon>
        <taxon>malvids</taxon>
        <taxon>Brassicales</taxon>
        <taxon>Brassicaceae</taxon>
        <taxon>Brassiceae</taxon>
        <taxon>Brassica</taxon>
    </lineage>
</organism>
<dbReference type="Proteomes" id="UP000266723">
    <property type="component" value="Unassembled WGS sequence"/>
</dbReference>
<keyword evidence="4" id="KW-1185">Reference proteome</keyword>
<dbReference type="EMBL" id="QGKV02000297">
    <property type="protein sequence ID" value="KAF3612142.1"/>
    <property type="molecule type" value="Genomic_DNA"/>
</dbReference>
<dbReference type="InterPro" id="IPR002939">
    <property type="entry name" value="DnaJ_C"/>
</dbReference>
<dbReference type="Pfam" id="PF01556">
    <property type="entry name" value="DnaJ_C"/>
    <property type="match status" value="1"/>
</dbReference>
<dbReference type="InterPro" id="IPR018253">
    <property type="entry name" value="DnaJ_domain_CS"/>
</dbReference>
<proteinExistence type="predicted"/>
<keyword evidence="1" id="KW-0143">Chaperone</keyword>
<dbReference type="InterPro" id="IPR051339">
    <property type="entry name" value="DnaJ_subfamily_B"/>
</dbReference>
<dbReference type="Gene3D" id="1.10.287.110">
    <property type="entry name" value="DnaJ domain"/>
    <property type="match status" value="1"/>
</dbReference>
<dbReference type="PROSITE" id="PS50076">
    <property type="entry name" value="DNAJ_2"/>
    <property type="match status" value="1"/>
</dbReference>
<dbReference type="PANTHER" id="PTHR24078">
    <property type="entry name" value="DNAJ HOMOLOG SUBFAMILY C MEMBER"/>
    <property type="match status" value="1"/>
</dbReference>
<dbReference type="InterPro" id="IPR036869">
    <property type="entry name" value="J_dom_sf"/>
</dbReference>
<evidence type="ECO:0000313" key="4">
    <source>
        <dbReference type="Proteomes" id="UP000266723"/>
    </source>
</evidence>
<dbReference type="PRINTS" id="PR00625">
    <property type="entry name" value="JDOMAIN"/>
</dbReference>
<name>A0ABQ7F8Q5_BRACR</name>
<dbReference type="PANTHER" id="PTHR24078:SF565">
    <property type="entry name" value="DNAJ HEAT SHOCK FAMILY PROTEIN"/>
    <property type="match status" value="1"/>
</dbReference>
<dbReference type="CDD" id="cd06257">
    <property type="entry name" value="DnaJ"/>
    <property type="match status" value="1"/>
</dbReference>
<dbReference type="InterPro" id="IPR001623">
    <property type="entry name" value="DnaJ_domain"/>
</dbReference>
<dbReference type="SUPFAM" id="SSF49493">
    <property type="entry name" value="HSP40/DnaJ peptide-binding domain"/>
    <property type="match status" value="1"/>
</dbReference>